<dbReference type="Pfam" id="PF00106">
    <property type="entry name" value="adh_short"/>
    <property type="match status" value="1"/>
</dbReference>
<dbReference type="Gene3D" id="3.40.50.720">
    <property type="entry name" value="NAD(P)-binding Rossmann-like Domain"/>
    <property type="match status" value="1"/>
</dbReference>
<reference evidence="4" key="1">
    <citation type="submission" date="2016-11" db="EMBL/GenBank/DDBJ databases">
        <authorList>
            <person name="Varghese N."/>
            <person name="Submissions S."/>
        </authorList>
    </citation>
    <scope>NUCLEOTIDE SEQUENCE [LARGE SCALE GENOMIC DNA]</scope>
    <source>
        <strain evidence="4">DSM 9756</strain>
    </source>
</reference>
<dbReference type="SUPFAM" id="SSF51735">
    <property type="entry name" value="NAD(P)-binding Rossmann-fold domains"/>
    <property type="match status" value="1"/>
</dbReference>
<dbReference type="InterPro" id="IPR057326">
    <property type="entry name" value="KR_dom"/>
</dbReference>
<dbReference type="SMART" id="SM00822">
    <property type="entry name" value="PKS_KR"/>
    <property type="match status" value="1"/>
</dbReference>
<dbReference type="Proteomes" id="UP000184076">
    <property type="component" value="Unassembled WGS sequence"/>
</dbReference>
<dbReference type="GO" id="GO:0016491">
    <property type="term" value="F:oxidoreductase activity"/>
    <property type="evidence" value="ECO:0007669"/>
    <property type="project" value="UniProtKB-KW"/>
</dbReference>
<dbReference type="RefSeq" id="WP_073038373.1">
    <property type="nucleotide sequence ID" value="NZ_FQVB01000012.1"/>
</dbReference>
<gene>
    <name evidence="3" type="ORF">SAMN02745206_01500</name>
</gene>
<dbReference type="PANTHER" id="PTHR43658:SF8">
    <property type="entry name" value="17-BETA-HYDROXYSTEROID DEHYDROGENASE 14-RELATED"/>
    <property type="match status" value="1"/>
</dbReference>
<dbReference type="EMBL" id="FQVB01000012">
    <property type="protein sequence ID" value="SHF18812.1"/>
    <property type="molecule type" value="Genomic_DNA"/>
</dbReference>
<keyword evidence="1" id="KW-0560">Oxidoreductase</keyword>
<protein>
    <submittedName>
        <fullName evidence="3">3-oxoacyl-[acyl-carrier protein] reductase</fullName>
    </submittedName>
</protein>
<evidence type="ECO:0000313" key="3">
    <source>
        <dbReference type="EMBL" id="SHF18812.1"/>
    </source>
</evidence>
<dbReference type="InterPro" id="IPR002347">
    <property type="entry name" value="SDR_fam"/>
</dbReference>
<name>A0A1M4ZLY2_9BACT</name>
<evidence type="ECO:0000313" key="4">
    <source>
        <dbReference type="Proteomes" id="UP000184076"/>
    </source>
</evidence>
<evidence type="ECO:0000256" key="1">
    <source>
        <dbReference type="ARBA" id="ARBA00023002"/>
    </source>
</evidence>
<accession>A0A1M4ZLY2</accession>
<proteinExistence type="predicted"/>
<dbReference type="AlphaFoldDB" id="A0A1M4ZLY2"/>
<sequence>MLEIANAVAVITGGSGGIGKALAQYWIRNGGRVVLADIAEDALEKTARELRDAGGEVVTVLCNVTSEEDNARLADTAMEAFGAINLVAPFAGIIADGLLLAPDRETGKVTRKMSLEQFQKVVDINLTGVFLTVRECAERMINHGCRGLICLVSSTGSLGTAGQINYSSTKAAMSVFPKVITAEFFRRGIADRIRCVAVAPGYVGTPMVRGMNQKALEKILNEVPIGRLIEPEEVASLVGELYRNEALAGDVYFIHGGLRLGSRG</sequence>
<dbReference type="OrthoDB" id="9804774at2"/>
<feature type="domain" description="Ketoreductase" evidence="2">
    <location>
        <begin position="7"/>
        <end position="206"/>
    </location>
</feature>
<organism evidence="3 4">
    <name type="scientific">Desulfacinum infernum DSM 9756</name>
    <dbReference type="NCBI Taxonomy" id="1121391"/>
    <lineage>
        <taxon>Bacteria</taxon>
        <taxon>Pseudomonadati</taxon>
        <taxon>Thermodesulfobacteriota</taxon>
        <taxon>Syntrophobacteria</taxon>
        <taxon>Syntrophobacterales</taxon>
        <taxon>Syntrophobacteraceae</taxon>
        <taxon>Desulfacinum</taxon>
    </lineage>
</organism>
<dbReference type="PANTHER" id="PTHR43658">
    <property type="entry name" value="SHORT-CHAIN DEHYDROGENASE/REDUCTASE"/>
    <property type="match status" value="1"/>
</dbReference>
<dbReference type="PRINTS" id="PR00081">
    <property type="entry name" value="GDHRDH"/>
</dbReference>
<keyword evidence="4" id="KW-1185">Reference proteome</keyword>
<dbReference type="STRING" id="1121391.SAMN02745206_01500"/>
<evidence type="ECO:0000259" key="2">
    <source>
        <dbReference type="SMART" id="SM00822"/>
    </source>
</evidence>
<dbReference type="InterPro" id="IPR036291">
    <property type="entry name" value="NAD(P)-bd_dom_sf"/>
</dbReference>